<proteinExistence type="predicted"/>
<protein>
    <submittedName>
        <fullName evidence="1">Uncharacterized protein</fullName>
    </submittedName>
</protein>
<dbReference type="Proteomes" id="UP000652761">
    <property type="component" value="Unassembled WGS sequence"/>
</dbReference>
<comment type="caution">
    <text evidence="1">The sequence shown here is derived from an EMBL/GenBank/DDBJ whole genome shotgun (WGS) entry which is preliminary data.</text>
</comment>
<organism evidence="1 2">
    <name type="scientific">Colocasia esculenta</name>
    <name type="common">Wild taro</name>
    <name type="synonym">Arum esculentum</name>
    <dbReference type="NCBI Taxonomy" id="4460"/>
    <lineage>
        <taxon>Eukaryota</taxon>
        <taxon>Viridiplantae</taxon>
        <taxon>Streptophyta</taxon>
        <taxon>Embryophyta</taxon>
        <taxon>Tracheophyta</taxon>
        <taxon>Spermatophyta</taxon>
        <taxon>Magnoliopsida</taxon>
        <taxon>Liliopsida</taxon>
        <taxon>Araceae</taxon>
        <taxon>Aroideae</taxon>
        <taxon>Colocasieae</taxon>
        <taxon>Colocasia</taxon>
    </lineage>
</organism>
<dbReference type="AlphaFoldDB" id="A0A843XJB8"/>
<name>A0A843XJB8_COLES</name>
<evidence type="ECO:0000313" key="1">
    <source>
        <dbReference type="EMBL" id="MQM19798.1"/>
    </source>
</evidence>
<accession>A0A843XJB8</accession>
<keyword evidence="2" id="KW-1185">Reference proteome</keyword>
<reference evidence="1" key="1">
    <citation type="submission" date="2017-07" db="EMBL/GenBank/DDBJ databases">
        <title>Taro Niue Genome Assembly and Annotation.</title>
        <authorList>
            <person name="Atibalentja N."/>
            <person name="Keating K."/>
            <person name="Fields C.J."/>
        </authorList>
    </citation>
    <scope>NUCLEOTIDE SEQUENCE</scope>
    <source>
        <strain evidence="1">Niue_2</strain>
        <tissue evidence="1">Leaf</tissue>
    </source>
</reference>
<evidence type="ECO:0000313" key="2">
    <source>
        <dbReference type="Proteomes" id="UP000652761"/>
    </source>
</evidence>
<gene>
    <name evidence="1" type="ORF">Taro_052810</name>
</gene>
<dbReference type="EMBL" id="NMUH01009213">
    <property type="protein sequence ID" value="MQM19798.1"/>
    <property type="molecule type" value="Genomic_DNA"/>
</dbReference>
<sequence>MAKVQGGSSCGPLTWVEVRGGRACVRRSFSCGCSVSLVLLPHVFDSTGSAGVIFGLTRVLVEAFSVPLLYSTLQ</sequence>